<feature type="domain" description="DUF2231" evidence="2">
    <location>
        <begin position="21"/>
        <end position="154"/>
    </location>
</feature>
<feature type="transmembrane region" description="Helical" evidence="1">
    <location>
        <begin position="89"/>
        <end position="111"/>
    </location>
</feature>
<dbReference type="PIRSF" id="PIRSF029509">
    <property type="entry name" value="UCP029509"/>
    <property type="match status" value="1"/>
</dbReference>
<gene>
    <name evidence="3" type="ORF">CR159_06635</name>
</gene>
<accession>A0A2N4U724</accession>
<keyword evidence="1" id="KW-1133">Transmembrane helix</keyword>
<feature type="transmembrane region" description="Helical" evidence="1">
    <location>
        <begin position="28"/>
        <end position="49"/>
    </location>
</feature>
<evidence type="ECO:0000259" key="2">
    <source>
        <dbReference type="Pfam" id="PF09990"/>
    </source>
</evidence>
<protein>
    <recommendedName>
        <fullName evidence="2">DUF2231 domain-containing protein</fullName>
    </recommendedName>
</protein>
<proteinExistence type="predicted"/>
<reference evidence="3 4" key="1">
    <citation type="submission" date="2017-10" db="EMBL/GenBank/DDBJ databases">
        <title>Two draft genome sequences of Pusillimonas sp. strains isolated from a nitrate- and radionuclide-contaminated groundwater in Russia.</title>
        <authorList>
            <person name="Grouzdev D.S."/>
            <person name="Tourova T.P."/>
            <person name="Goeva M.A."/>
            <person name="Babich T.L."/>
            <person name="Sokolova D.S."/>
            <person name="Abdullin R."/>
            <person name="Poltaraus A.B."/>
            <person name="Toshchakov S.V."/>
            <person name="Nazina T.N."/>
        </authorList>
    </citation>
    <scope>NUCLEOTIDE SEQUENCE [LARGE SCALE GENOMIC DNA]</scope>
    <source>
        <strain evidence="3 4">JR1/69-3-13</strain>
    </source>
</reference>
<evidence type="ECO:0000313" key="3">
    <source>
        <dbReference type="EMBL" id="PLC50818.1"/>
    </source>
</evidence>
<keyword evidence="1" id="KW-0812">Transmembrane</keyword>
<dbReference type="OrthoDB" id="2873672at2"/>
<dbReference type="EMBL" id="PDNW01000004">
    <property type="protein sequence ID" value="PLC50818.1"/>
    <property type="molecule type" value="Genomic_DNA"/>
</dbReference>
<evidence type="ECO:0000313" key="4">
    <source>
        <dbReference type="Proteomes" id="UP000234190"/>
    </source>
</evidence>
<feature type="transmembrane region" description="Helical" evidence="1">
    <location>
        <begin position="56"/>
        <end position="77"/>
    </location>
</feature>
<dbReference type="InterPro" id="IPR019251">
    <property type="entry name" value="DUF2231_TM"/>
</dbReference>
<comment type="caution">
    <text evidence="3">The sequence shown here is derived from an EMBL/GenBank/DDBJ whole genome shotgun (WGS) entry which is preliminary data.</text>
</comment>
<keyword evidence="1" id="KW-0472">Membrane</keyword>
<feature type="transmembrane region" description="Helical" evidence="1">
    <location>
        <begin position="118"/>
        <end position="141"/>
    </location>
</feature>
<dbReference type="Proteomes" id="UP000234190">
    <property type="component" value="Unassembled WGS sequence"/>
</dbReference>
<organism evidence="3 4">
    <name type="scientific">Pollutimonas subterranea</name>
    <dbReference type="NCBI Taxonomy" id="2045210"/>
    <lineage>
        <taxon>Bacteria</taxon>
        <taxon>Pseudomonadati</taxon>
        <taxon>Pseudomonadota</taxon>
        <taxon>Betaproteobacteria</taxon>
        <taxon>Burkholderiales</taxon>
        <taxon>Alcaligenaceae</taxon>
        <taxon>Pollutimonas</taxon>
    </lineage>
</organism>
<dbReference type="RefSeq" id="WP_102073364.1">
    <property type="nucleotide sequence ID" value="NZ_PDNW01000004.1"/>
</dbReference>
<sequence>MEKLAQPLPDGTHTVVALSSHPMHPMLVTFPIALLICALGSDAAFVLLGDSFWARVSLWLLGVGTLMGILAGVAGTIELLSVAGIRQRAAAWNHFVMAVMLLAVGFINWLSRLADAEAAIFPIGIYLSFLGALLVALAGWLGGKLVFEDRVATQPQE</sequence>
<dbReference type="Pfam" id="PF09990">
    <property type="entry name" value="DUF2231"/>
    <property type="match status" value="1"/>
</dbReference>
<dbReference type="InterPro" id="IPR016923">
    <property type="entry name" value="UCP029509"/>
</dbReference>
<evidence type="ECO:0000256" key="1">
    <source>
        <dbReference type="SAM" id="Phobius"/>
    </source>
</evidence>
<name>A0A2N4U724_9BURK</name>
<keyword evidence="4" id="KW-1185">Reference proteome</keyword>
<dbReference type="AlphaFoldDB" id="A0A2N4U724"/>